<dbReference type="GO" id="GO:0043683">
    <property type="term" value="P:type IV pilus assembly"/>
    <property type="evidence" value="ECO:0007669"/>
    <property type="project" value="InterPro"/>
</dbReference>
<dbReference type="Pfam" id="PF04350">
    <property type="entry name" value="PilO"/>
    <property type="match status" value="1"/>
</dbReference>
<feature type="transmembrane region" description="Helical" evidence="1">
    <location>
        <begin position="21"/>
        <end position="44"/>
    </location>
</feature>
<gene>
    <name evidence="2" type="ORF">US99_C0054G0005</name>
</gene>
<sequence length="200" mass="22378">MKESNRYSRYFTYIKPLARLPIIKTYGPAIFSLLTMSVFIVFAIKPTIETILVLQKQLADSDKIVAQINEKTDNLSKGRENYQLLNQNIKNKIRAAIPDNIEIKSLSQALETSAKTNEASISALQIQPLVLENTTNESKNALGEIAFTFNIEGSYSALTSILQDLKISSRLISIEKLSLNKVTEGKNLIMSVNGKAYYLK</sequence>
<dbReference type="Gene3D" id="3.30.70.60">
    <property type="match status" value="1"/>
</dbReference>
<evidence type="ECO:0000313" key="2">
    <source>
        <dbReference type="EMBL" id="KKQ76944.1"/>
    </source>
</evidence>
<dbReference type="InterPro" id="IPR007445">
    <property type="entry name" value="PilO"/>
</dbReference>
<reference evidence="2 3" key="1">
    <citation type="journal article" date="2015" name="Nature">
        <title>rRNA introns, odd ribosomes, and small enigmatic genomes across a large radiation of phyla.</title>
        <authorList>
            <person name="Brown C.T."/>
            <person name="Hug L.A."/>
            <person name="Thomas B.C."/>
            <person name="Sharon I."/>
            <person name="Castelle C.J."/>
            <person name="Singh A."/>
            <person name="Wilkins M.J."/>
            <person name="Williams K.H."/>
            <person name="Banfield J.F."/>
        </authorList>
    </citation>
    <scope>NUCLEOTIDE SEQUENCE [LARGE SCALE GENOMIC DNA]</scope>
</reference>
<keyword evidence="1" id="KW-1133">Transmembrane helix</keyword>
<comment type="caution">
    <text evidence="2">The sequence shown here is derived from an EMBL/GenBank/DDBJ whole genome shotgun (WGS) entry which is preliminary data.</text>
</comment>
<name>A0A0G0MTC2_9BACT</name>
<dbReference type="Proteomes" id="UP000034324">
    <property type="component" value="Unassembled WGS sequence"/>
</dbReference>
<dbReference type="EMBL" id="LBVC01000054">
    <property type="protein sequence ID" value="KKQ76944.1"/>
    <property type="molecule type" value="Genomic_DNA"/>
</dbReference>
<accession>A0A0G0MTC2</accession>
<dbReference type="GO" id="GO:0043107">
    <property type="term" value="P:type IV pilus-dependent motility"/>
    <property type="evidence" value="ECO:0007669"/>
    <property type="project" value="InterPro"/>
</dbReference>
<keyword evidence="1" id="KW-0812">Transmembrane</keyword>
<keyword evidence="1" id="KW-0472">Membrane</keyword>
<dbReference type="AlphaFoldDB" id="A0A0G0MTC2"/>
<organism evidence="2 3">
    <name type="scientific">Candidatus Daviesbacteria bacterium GW2011_GWF2_38_6</name>
    <dbReference type="NCBI Taxonomy" id="1618432"/>
    <lineage>
        <taxon>Bacteria</taxon>
        <taxon>Candidatus Daviesiibacteriota</taxon>
    </lineage>
</organism>
<dbReference type="InterPro" id="IPR014717">
    <property type="entry name" value="Transl_elong_EF1B/ribsomal_bS6"/>
</dbReference>
<evidence type="ECO:0000256" key="1">
    <source>
        <dbReference type="SAM" id="Phobius"/>
    </source>
</evidence>
<proteinExistence type="predicted"/>
<evidence type="ECO:0000313" key="3">
    <source>
        <dbReference type="Proteomes" id="UP000034324"/>
    </source>
</evidence>
<protein>
    <submittedName>
        <fullName evidence="2">Uncharacterized protein</fullName>
    </submittedName>
</protein>